<dbReference type="Pfam" id="PF02545">
    <property type="entry name" value="Maf"/>
    <property type="match status" value="1"/>
</dbReference>
<dbReference type="SUPFAM" id="SSF52972">
    <property type="entry name" value="ITPase-like"/>
    <property type="match status" value="1"/>
</dbReference>
<comment type="catalytic activity">
    <reaction evidence="4">
        <text>a ribonucleoside 5'-triphosphate + H2O = a ribonucleoside 5'-phosphate + diphosphate + H(+)</text>
        <dbReference type="Rhea" id="RHEA:23996"/>
        <dbReference type="ChEBI" id="CHEBI:15377"/>
        <dbReference type="ChEBI" id="CHEBI:15378"/>
        <dbReference type="ChEBI" id="CHEBI:33019"/>
        <dbReference type="ChEBI" id="CHEBI:58043"/>
        <dbReference type="ChEBI" id="CHEBI:61557"/>
        <dbReference type="EC" id="3.6.1.9"/>
    </reaction>
</comment>
<keyword evidence="3 4" id="KW-0546">Nucleotide metabolism</keyword>
<gene>
    <name evidence="5" type="ORF">GCM10007966_17980</name>
</gene>
<dbReference type="OrthoDB" id="9813694at2"/>
<dbReference type="PANTHER" id="PTHR43213:SF5">
    <property type="entry name" value="BIFUNCTIONAL DTTP_UTP PYROPHOSPHATASE_METHYLTRANSFERASE PROTEIN-RELATED"/>
    <property type="match status" value="1"/>
</dbReference>
<dbReference type="Proteomes" id="UP000630149">
    <property type="component" value="Unassembled WGS sequence"/>
</dbReference>
<dbReference type="CDD" id="cd00555">
    <property type="entry name" value="Maf"/>
    <property type="match status" value="1"/>
</dbReference>
<dbReference type="GO" id="GO:0009117">
    <property type="term" value="P:nucleotide metabolic process"/>
    <property type="evidence" value="ECO:0007669"/>
    <property type="project" value="UniProtKB-KW"/>
</dbReference>
<comment type="cofactor">
    <cofactor evidence="1 4">
        <name>a divalent metal cation</name>
        <dbReference type="ChEBI" id="CHEBI:60240"/>
    </cofactor>
</comment>
<feature type="active site" description="Proton acceptor" evidence="4">
    <location>
        <position position="79"/>
    </location>
</feature>
<keyword evidence="4" id="KW-0963">Cytoplasm</keyword>
<evidence type="ECO:0000256" key="3">
    <source>
        <dbReference type="ARBA" id="ARBA00023080"/>
    </source>
</evidence>
<dbReference type="EMBL" id="BMOB01000008">
    <property type="protein sequence ID" value="GGI89661.1"/>
    <property type="molecule type" value="Genomic_DNA"/>
</dbReference>
<dbReference type="InterPro" id="IPR003697">
    <property type="entry name" value="Maf-like"/>
</dbReference>
<evidence type="ECO:0000256" key="4">
    <source>
        <dbReference type="HAMAP-Rule" id="MF_00528"/>
    </source>
</evidence>
<keyword evidence="2 4" id="KW-0378">Hydrolase</keyword>
<dbReference type="PIRSF" id="PIRSF006305">
    <property type="entry name" value="Maf"/>
    <property type="match status" value="1"/>
</dbReference>
<dbReference type="NCBIfam" id="TIGR00172">
    <property type="entry name" value="maf"/>
    <property type="match status" value="1"/>
</dbReference>
<comment type="function">
    <text evidence="4">Nucleoside triphosphate pyrophosphatase. May have a dual role in cell division arrest and in preventing the incorporation of modified nucleotides into cellular nucleic acids.</text>
</comment>
<comment type="caution">
    <text evidence="4">Lacks conserved residue(s) required for the propagation of feature annotation.</text>
</comment>
<sequence>MSDLIHQAQLILASGSVHRHKLLKQVGLSIETHPSKVDEDVIKKAFRGNEYSELALQLAREKGLSVSDFFPKAGVIAADQLCLCENTILDKPLTHERAHAQLSFLSGKTHHLLSAVCLVYQKSVVWQHLDIITLSMRSLSSDVIDQYLKLDKPYQSCGSYHFEGLGKWLFEEATGNEAAIVGLPILPLLNALIEQGFVHFKT</sequence>
<dbReference type="GO" id="GO:0047429">
    <property type="term" value="F:nucleoside triphosphate diphosphatase activity"/>
    <property type="evidence" value="ECO:0007669"/>
    <property type="project" value="UniProtKB-EC"/>
</dbReference>
<comment type="subcellular location">
    <subcellularLocation>
        <location evidence="4">Cytoplasm</location>
    </subcellularLocation>
</comment>
<comment type="similarity">
    <text evidence="4">Belongs to the Maf family.</text>
</comment>
<dbReference type="PANTHER" id="PTHR43213">
    <property type="entry name" value="BIFUNCTIONAL DTTP/UTP PYROPHOSPHATASE/METHYLTRANSFERASE PROTEIN-RELATED"/>
    <property type="match status" value="1"/>
</dbReference>
<evidence type="ECO:0000313" key="5">
    <source>
        <dbReference type="EMBL" id="GGI89661.1"/>
    </source>
</evidence>
<dbReference type="Gene3D" id="3.90.950.10">
    <property type="match status" value="1"/>
</dbReference>
<comment type="catalytic activity">
    <reaction evidence="4">
        <text>a 2'-deoxyribonucleoside 5'-triphosphate + H2O = a 2'-deoxyribonucleoside 5'-phosphate + diphosphate + H(+)</text>
        <dbReference type="Rhea" id="RHEA:44644"/>
        <dbReference type="ChEBI" id="CHEBI:15377"/>
        <dbReference type="ChEBI" id="CHEBI:15378"/>
        <dbReference type="ChEBI" id="CHEBI:33019"/>
        <dbReference type="ChEBI" id="CHEBI:61560"/>
        <dbReference type="ChEBI" id="CHEBI:65317"/>
        <dbReference type="EC" id="3.6.1.9"/>
    </reaction>
</comment>
<evidence type="ECO:0000256" key="1">
    <source>
        <dbReference type="ARBA" id="ARBA00001968"/>
    </source>
</evidence>
<proteinExistence type="inferred from homology"/>
<accession>A0A917JY60</accession>
<comment type="caution">
    <text evidence="5">The sequence shown here is derived from an EMBL/GenBank/DDBJ whole genome shotgun (WGS) entry which is preliminary data.</text>
</comment>
<protein>
    <recommendedName>
        <fullName evidence="4">Nucleoside triphosphate pyrophosphatase</fullName>
        <ecNumber evidence="4">3.6.1.9</ecNumber>
    </recommendedName>
    <alternativeName>
        <fullName evidence="4">Nucleotide pyrophosphatase</fullName>
        <shortName evidence="4">Nucleotide PPase</shortName>
    </alternativeName>
</protein>
<organism evidence="5 6">
    <name type="scientific">Legionella impletisoli</name>
    <dbReference type="NCBI Taxonomy" id="343510"/>
    <lineage>
        <taxon>Bacteria</taxon>
        <taxon>Pseudomonadati</taxon>
        <taxon>Pseudomonadota</taxon>
        <taxon>Gammaproteobacteria</taxon>
        <taxon>Legionellales</taxon>
        <taxon>Legionellaceae</taxon>
        <taxon>Legionella</taxon>
    </lineage>
</organism>
<dbReference type="RefSeq" id="WP_131777116.1">
    <property type="nucleotide sequence ID" value="NZ_BMOB01000008.1"/>
</dbReference>
<dbReference type="GO" id="GO:0005737">
    <property type="term" value="C:cytoplasm"/>
    <property type="evidence" value="ECO:0007669"/>
    <property type="project" value="UniProtKB-SubCell"/>
</dbReference>
<keyword evidence="6" id="KW-1185">Reference proteome</keyword>
<dbReference type="EC" id="3.6.1.9" evidence="4"/>
<reference evidence="5" key="2">
    <citation type="submission" date="2020-09" db="EMBL/GenBank/DDBJ databases">
        <authorList>
            <person name="Sun Q."/>
            <person name="Ohkuma M."/>
        </authorList>
    </citation>
    <scope>NUCLEOTIDE SEQUENCE</scope>
    <source>
        <strain evidence="5">JCM 13919</strain>
    </source>
</reference>
<dbReference type="HAMAP" id="MF_00528">
    <property type="entry name" value="Maf"/>
    <property type="match status" value="1"/>
</dbReference>
<dbReference type="InterPro" id="IPR029001">
    <property type="entry name" value="ITPase-like_fam"/>
</dbReference>
<evidence type="ECO:0000256" key="2">
    <source>
        <dbReference type="ARBA" id="ARBA00022801"/>
    </source>
</evidence>
<name>A0A917JY60_9GAMM</name>
<dbReference type="AlphaFoldDB" id="A0A917JY60"/>
<evidence type="ECO:0000313" key="6">
    <source>
        <dbReference type="Proteomes" id="UP000630149"/>
    </source>
</evidence>
<reference evidence="5" key="1">
    <citation type="journal article" date="2014" name="Int. J. Syst. Evol. Microbiol.">
        <title>Complete genome sequence of Corynebacterium casei LMG S-19264T (=DSM 44701T), isolated from a smear-ripened cheese.</title>
        <authorList>
            <consortium name="US DOE Joint Genome Institute (JGI-PGF)"/>
            <person name="Walter F."/>
            <person name="Albersmeier A."/>
            <person name="Kalinowski J."/>
            <person name="Ruckert C."/>
        </authorList>
    </citation>
    <scope>NUCLEOTIDE SEQUENCE</scope>
    <source>
        <strain evidence="5">JCM 13919</strain>
    </source>
</reference>